<keyword evidence="1" id="KW-0472">Membrane</keyword>
<feature type="transmembrane region" description="Helical" evidence="1">
    <location>
        <begin position="6"/>
        <end position="27"/>
    </location>
</feature>
<accession>A0A0A9B7H8</accession>
<sequence length="28" mass="3211">MFCDELIRPVLPLLLLHILFVVGADLFL</sequence>
<reference evidence="2" key="2">
    <citation type="journal article" date="2015" name="Data Brief">
        <title>Shoot transcriptome of the giant reed, Arundo donax.</title>
        <authorList>
            <person name="Barrero R.A."/>
            <person name="Guerrero F.D."/>
            <person name="Moolhuijzen P."/>
            <person name="Goolsby J.A."/>
            <person name="Tidwell J."/>
            <person name="Bellgard S.E."/>
            <person name="Bellgard M.I."/>
        </authorList>
    </citation>
    <scope>NUCLEOTIDE SEQUENCE</scope>
    <source>
        <tissue evidence="2">Shoot tissue taken approximately 20 cm above the soil surface</tissue>
    </source>
</reference>
<reference evidence="2" key="1">
    <citation type="submission" date="2014-09" db="EMBL/GenBank/DDBJ databases">
        <authorList>
            <person name="Magalhaes I.L.F."/>
            <person name="Oliveira U."/>
            <person name="Santos F.R."/>
            <person name="Vidigal T.H.D.A."/>
            <person name="Brescovit A.D."/>
            <person name="Santos A.J."/>
        </authorList>
    </citation>
    <scope>NUCLEOTIDE SEQUENCE</scope>
    <source>
        <tissue evidence="2">Shoot tissue taken approximately 20 cm above the soil surface</tissue>
    </source>
</reference>
<dbReference type="EMBL" id="GBRH01237926">
    <property type="protein sequence ID" value="JAD59969.1"/>
    <property type="molecule type" value="Transcribed_RNA"/>
</dbReference>
<protein>
    <submittedName>
        <fullName evidence="2">Uncharacterized protein</fullName>
    </submittedName>
</protein>
<dbReference type="AlphaFoldDB" id="A0A0A9B7H8"/>
<keyword evidence="1" id="KW-1133">Transmembrane helix</keyword>
<evidence type="ECO:0000256" key="1">
    <source>
        <dbReference type="SAM" id="Phobius"/>
    </source>
</evidence>
<evidence type="ECO:0000313" key="2">
    <source>
        <dbReference type="EMBL" id="JAD59969.1"/>
    </source>
</evidence>
<organism evidence="2">
    <name type="scientific">Arundo donax</name>
    <name type="common">Giant reed</name>
    <name type="synonym">Donax arundinaceus</name>
    <dbReference type="NCBI Taxonomy" id="35708"/>
    <lineage>
        <taxon>Eukaryota</taxon>
        <taxon>Viridiplantae</taxon>
        <taxon>Streptophyta</taxon>
        <taxon>Embryophyta</taxon>
        <taxon>Tracheophyta</taxon>
        <taxon>Spermatophyta</taxon>
        <taxon>Magnoliopsida</taxon>
        <taxon>Liliopsida</taxon>
        <taxon>Poales</taxon>
        <taxon>Poaceae</taxon>
        <taxon>PACMAD clade</taxon>
        <taxon>Arundinoideae</taxon>
        <taxon>Arundineae</taxon>
        <taxon>Arundo</taxon>
    </lineage>
</organism>
<name>A0A0A9B7H8_ARUDO</name>
<proteinExistence type="predicted"/>
<keyword evidence="1" id="KW-0812">Transmembrane</keyword>